<dbReference type="Proteomes" id="UP000582659">
    <property type="component" value="Unassembled WGS sequence"/>
</dbReference>
<proteinExistence type="predicted"/>
<organism evidence="2 3">
    <name type="scientific">Bursaphelenchus xylophilus</name>
    <name type="common">Pinewood nematode worm</name>
    <name type="synonym">Aphelenchoides xylophilus</name>
    <dbReference type="NCBI Taxonomy" id="6326"/>
    <lineage>
        <taxon>Eukaryota</taxon>
        <taxon>Metazoa</taxon>
        <taxon>Ecdysozoa</taxon>
        <taxon>Nematoda</taxon>
        <taxon>Chromadorea</taxon>
        <taxon>Rhabditida</taxon>
        <taxon>Tylenchina</taxon>
        <taxon>Tylenchomorpha</taxon>
        <taxon>Aphelenchoidea</taxon>
        <taxon>Aphelenchoididae</taxon>
        <taxon>Bursaphelenchus</taxon>
    </lineage>
</organism>
<keyword evidence="3" id="KW-1185">Reference proteome</keyword>
<gene>
    <name evidence="2" type="ORF">BXYJ_LOCUS13565</name>
</gene>
<dbReference type="AlphaFoldDB" id="A0A7I8X3M5"/>
<name>A0A7I8X3M5_BURXY</name>
<feature type="region of interest" description="Disordered" evidence="1">
    <location>
        <begin position="1"/>
        <end position="53"/>
    </location>
</feature>
<feature type="compositionally biased region" description="Basic and acidic residues" evidence="1">
    <location>
        <begin position="1"/>
        <end position="20"/>
    </location>
</feature>
<dbReference type="Proteomes" id="UP000659654">
    <property type="component" value="Unassembled WGS sequence"/>
</dbReference>
<evidence type="ECO:0000313" key="2">
    <source>
        <dbReference type="EMBL" id="CAD5233474.1"/>
    </source>
</evidence>
<reference evidence="2" key="1">
    <citation type="submission" date="2020-09" db="EMBL/GenBank/DDBJ databases">
        <authorList>
            <person name="Kikuchi T."/>
        </authorList>
    </citation>
    <scope>NUCLEOTIDE SEQUENCE</scope>
    <source>
        <strain evidence="2">Ka4C1</strain>
    </source>
</reference>
<evidence type="ECO:0000313" key="3">
    <source>
        <dbReference type="Proteomes" id="UP000659654"/>
    </source>
</evidence>
<dbReference type="EMBL" id="CAJFCV020000006">
    <property type="protein sequence ID" value="CAG9128618.1"/>
    <property type="molecule type" value="Genomic_DNA"/>
</dbReference>
<dbReference type="OrthoDB" id="5892825at2759"/>
<comment type="caution">
    <text evidence="2">The sequence shown here is derived from an EMBL/GenBank/DDBJ whole genome shotgun (WGS) entry which is preliminary data.</text>
</comment>
<evidence type="ECO:0000256" key="1">
    <source>
        <dbReference type="SAM" id="MobiDB-lite"/>
    </source>
</evidence>
<sequence length="323" mass="36752">MTKEYGRSKSHGEKPKKEKGVASNDQILKFTAMPGTEIATSDPQDPVVDENSAKDVSEDSLNWVVDPPSPPGFAQIEELRRRYQPLLTPMHLSQFTDRVPHCFDEPVDYWIAWLDQHDCCGFVKNVEDATETIPLIMRFGGFWTDKAVKSMYLGCTVRVRGFYKVSAIGNAREFGPFVTRGQKKNNNLFAGIPTPSAFAFEWAVISKPKIIRSLGMVFEDNSFEKKGGLFLGGMVKDVEYDEQYFASPEKWPIPEMKKIPAPGSPVIINYVEITDPYVTFECKDKLILLPPYMRDEMDTGPRIEQGYLFAWLDLTMVPSRKYF</sequence>
<dbReference type="EMBL" id="CAJFDI010000006">
    <property type="protein sequence ID" value="CAD5233474.1"/>
    <property type="molecule type" value="Genomic_DNA"/>
</dbReference>
<accession>A0A7I8X3M5</accession>
<protein>
    <submittedName>
        <fullName evidence="2">(pine wood nematode) hypothetical protein</fullName>
    </submittedName>
</protein>